<dbReference type="Proteomes" id="UP000198406">
    <property type="component" value="Unassembled WGS sequence"/>
</dbReference>
<dbReference type="Gene3D" id="3.90.25.10">
    <property type="entry name" value="UDP-galactose 4-epimerase, domain 1"/>
    <property type="match status" value="1"/>
</dbReference>
<reference evidence="2 3" key="1">
    <citation type="journal article" date="2015" name="Plant Cell">
        <title>Oil accumulation by the oleaginous diatom Fistulifera solaris as revealed by the genome and transcriptome.</title>
        <authorList>
            <person name="Tanaka T."/>
            <person name="Maeda Y."/>
            <person name="Veluchamy A."/>
            <person name="Tanaka M."/>
            <person name="Abida H."/>
            <person name="Marechal E."/>
            <person name="Bowler C."/>
            <person name="Muto M."/>
            <person name="Sunaga Y."/>
            <person name="Tanaka M."/>
            <person name="Yoshino T."/>
            <person name="Taniguchi T."/>
            <person name="Fukuda Y."/>
            <person name="Nemoto M."/>
            <person name="Matsumoto M."/>
            <person name="Wong P.S."/>
            <person name="Aburatani S."/>
            <person name="Fujibuchi W."/>
        </authorList>
    </citation>
    <scope>NUCLEOTIDE SEQUENCE [LARGE SCALE GENOMIC DNA]</scope>
    <source>
        <strain evidence="2 3">JPCC DA0580</strain>
    </source>
</reference>
<dbReference type="Gene3D" id="3.40.50.720">
    <property type="entry name" value="NAD(P)-binding Rossmann-like Domain"/>
    <property type="match status" value="1"/>
</dbReference>
<sequence length="359" mass="39648">METSSPQHLSILERIGKALGLGNIYPGSGLIFITGGTGVIGHRVAQRLLDVGYSHIRLGTKHPEGLGDLLKPGAETVDFAWGNEDSYEKALKGVKSVLCTVPYIEGWKDHFPAFFNACKNAGVKHFVKLSFYHARDMAGPMQEIPLARDHGICDNYVVEELTPRYATSVMTGDMDVGNDFIHPEMEFTILYASHYMSNPFIFQRKKLESGHSGAFYGASENHGVNYVSPNDVAEVAVRVLLERKNHSNKEYLLTGPESIIGQQVAYLLSDHLQKPIVYVDQPLEKFTREMKEIGEAAWVVSDLAAMERIKASGVEEAKDFLSGDIEIILGRKPESFKEYLGRSDTMTPVEAGAPLGIAE</sequence>
<evidence type="ECO:0000313" key="2">
    <source>
        <dbReference type="EMBL" id="GAX21130.1"/>
    </source>
</evidence>
<dbReference type="InterPro" id="IPR051604">
    <property type="entry name" value="Ergot_Alk_Oxidoreductase"/>
</dbReference>
<name>A0A1Z5K4E7_FISSO</name>
<dbReference type="OrthoDB" id="9997102at2759"/>
<accession>A0A1Z5K4E7</accession>
<feature type="domain" description="NAD(P)-binding" evidence="1">
    <location>
        <begin position="35"/>
        <end position="143"/>
    </location>
</feature>
<dbReference type="EMBL" id="BDSP01000153">
    <property type="protein sequence ID" value="GAX21130.1"/>
    <property type="molecule type" value="Genomic_DNA"/>
</dbReference>
<comment type="caution">
    <text evidence="2">The sequence shown here is derived from an EMBL/GenBank/DDBJ whole genome shotgun (WGS) entry which is preliminary data.</text>
</comment>
<dbReference type="SUPFAM" id="SSF51735">
    <property type="entry name" value="NAD(P)-binding Rossmann-fold domains"/>
    <property type="match status" value="1"/>
</dbReference>
<dbReference type="InterPro" id="IPR016040">
    <property type="entry name" value="NAD(P)-bd_dom"/>
</dbReference>
<dbReference type="PANTHER" id="PTHR43162:SF1">
    <property type="entry name" value="PRESTALK A DIFFERENTIATION PROTEIN A"/>
    <property type="match status" value="1"/>
</dbReference>
<dbReference type="Pfam" id="PF13460">
    <property type="entry name" value="NAD_binding_10"/>
    <property type="match status" value="1"/>
</dbReference>
<dbReference type="AlphaFoldDB" id="A0A1Z5K4E7"/>
<evidence type="ECO:0000259" key="1">
    <source>
        <dbReference type="Pfam" id="PF13460"/>
    </source>
</evidence>
<dbReference type="InterPro" id="IPR036291">
    <property type="entry name" value="NAD(P)-bd_dom_sf"/>
</dbReference>
<keyword evidence="3" id="KW-1185">Reference proteome</keyword>
<proteinExistence type="predicted"/>
<organism evidence="2 3">
    <name type="scientific">Fistulifera solaris</name>
    <name type="common">Oleaginous diatom</name>
    <dbReference type="NCBI Taxonomy" id="1519565"/>
    <lineage>
        <taxon>Eukaryota</taxon>
        <taxon>Sar</taxon>
        <taxon>Stramenopiles</taxon>
        <taxon>Ochrophyta</taxon>
        <taxon>Bacillariophyta</taxon>
        <taxon>Bacillariophyceae</taxon>
        <taxon>Bacillariophycidae</taxon>
        <taxon>Naviculales</taxon>
        <taxon>Naviculaceae</taxon>
        <taxon>Fistulifera</taxon>
    </lineage>
</organism>
<evidence type="ECO:0000313" key="3">
    <source>
        <dbReference type="Proteomes" id="UP000198406"/>
    </source>
</evidence>
<dbReference type="InParanoid" id="A0A1Z5K4E7"/>
<dbReference type="PANTHER" id="PTHR43162">
    <property type="match status" value="1"/>
</dbReference>
<protein>
    <recommendedName>
        <fullName evidence="1">NAD(P)-binding domain-containing protein</fullName>
    </recommendedName>
</protein>
<gene>
    <name evidence="2" type="ORF">FisN_1Lh194</name>
</gene>